<protein>
    <submittedName>
        <fullName evidence="1">Uncharacterized protein</fullName>
    </submittedName>
</protein>
<dbReference type="EMBL" id="MU003501">
    <property type="protein sequence ID" value="KAF2472764.1"/>
    <property type="molecule type" value="Genomic_DNA"/>
</dbReference>
<accession>A0ACB6R0E0</accession>
<evidence type="ECO:0000313" key="2">
    <source>
        <dbReference type="Proteomes" id="UP000799755"/>
    </source>
</evidence>
<organism evidence="1 2">
    <name type="scientific">Lindgomyces ingoldianus</name>
    <dbReference type="NCBI Taxonomy" id="673940"/>
    <lineage>
        <taxon>Eukaryota</taxon>
        <taxon>Fungi</taxon>
        <taxon>Dikarya</taxon>
        <taxon>Ascomycota</taxon>
        <taxon>Pezizomycotina</taxon>
        <taxon>Dothideomycetes</taxon>
        <taxon>Pleosporomycetidae</taxon>
        <taxon>Pleosporales</taxon>
        <taxon>Lindgomycetaceae</taxon>
        <taxon>Lindgomyces</taxon>
    </lineage>
</organism>
<sequence length="377" mass="40767">MDSSGAEPGHRNAPSSRGGIVLVSLYSWTCVTIGVAAARFIIGRLHRVKFGFDDATVVAGSTIYIGATVCWHLAVNNGLGKHSYETESITDYFKFSYTAQLLQIAVMGLAKLSSGFLVGRVVPQTRQKNIVLFGTVGFWALFSLPAFAFQCSFPAPWVYDNSRCSHGGLLYTVIALNIISDLVLSAWIFPVLHGLQMNTVRRGTLAVLFGSRALVPVASIAQIWAAAKAMKSQDPTWDGFELAIMYQIVTSLSLIVASLPRIKRFLSSAGTGISNARVHDGELATSIPLKFRGGSQSGGETLKLTPSNSGKFTATVVSGKSNKKEKGRAHQEWHKFVSMGSTQDEHTSTSSLFENPRGVMLQQEVTVQVENSDRGEV</sequence>
<keyword evidence="2" id="KW-1185">Reference proteome</keyword>
<name>A0ACB6R0E0_9PLEO</name>
<dbReference type="Proteomes" id="UP000799755">
    <property type="component" value="Unassembled WGS sequence"/>
</dbReference>
<comment type="caution">
    <text evidence="1">The sequence shown here is derived from an EMBL/GenBank/DDBJ whole genome shotgun (WGS) entry which is preliminary data.</text>
</comment>
<gene>
    <name evidence="1" type="ORF">BDR25DRAFT_365918</name>
</gene>
<evidence type="ECO:0000313" key="1">
    <source>
        <dbReference type="EMBL" id="KAF2472764.1"/>
    </source>
</evidence>
<reference evidence="1" key="1">
    <citation type="journal article" date="2020" name="Stud. Mycol.">
        <title>101 Dothideomycetes genomes: a test case for predicting lifestyles and emergence of pathogens.</title>
        <authorList>
            <person name="Haridas S."/>
            <person name="Albert R."/>
            <person name="Binder M."/>
            <person name="Bloem J."/>
            <person name="Labutti K."/>
            <person name="Salamov A."/>
            <person name="Andreopoulos B."/>
            <person name="Baker S."/>
            <person name="Barry K."/>
            <person name="Bills G."/>
            <person name="Bluhm B."/>
            <person name="Cannon C."/>
            <person name="Castanera R."/>
            <person name="Culley D."/>
            <person name="Daum C."/>
            <person name="Ezra D."/>
            <person name="Gonzalez J."/>
            <person name="Henrissat B."/>
            <person name="Kuo A."/>
            <person name="Liang C."/>
            <person name="Lipzen A."/>
            <person name="Lutzoni F."/>
            <person name="Magnuson J."/>
            <person name="Mondo S."/>
            <person name="Nolan M."/>
            <person name="Ohm R."/>
            <person name="Pangilinan J."/>
            <person name="Park H.-J."/>
            <person name="Ramirez L."/>
            <person name="Alfaro M."/>
            <person name="Sun H."/>
            <person name="Tritt A."/>
            <person name="Yoshinaga Y."/>
            <person name="Zwiers L.-H."/>
            <person name="Turgeon B."/>
            <person name="Goodwin S."/>
            <person name="Spatafora J."/>
            <person name="Crous P."/>
            <person name="Grigoriev I."/>
        </authorList>
    </citation>
    <scope>NUCLEOTIDE SEQUENCE</scope>
    <source>
        <strain evidence="1">ATCC 200398</strain>
    </source>
</reference>
<proteinExistence type="predicted"/>